<dbReference type="PANTHER" id="PTHR12905">
    <property type="entry name" value="METALLOPHOSPHOESTERASE"/>
    <property type="match status" value="1"/>
</dbReference>
<keyword evidence="2" id="KW-1185">Reference proteome</keyword>
<dbReference type="AlphaFoldDB" id="A0A813DA03"/>
<evidence type="ECO:0000313" key="2">
    <source>
        <dbReference type="Proteomes" id="UP000654075"/>
    </source>
</evidence>
<reference evidence="1" key="1">
    <citation type="submission" date="2021-02" db="EMBL/GenBank/DDBJ databases">
        <authorList>
            <person name="Dougan E. K."/>
            <person name="Rhodes N."/>
            <person name="Thang M."/>
            <person name="Chan C."/>
        </authorList>
    </citation>
    <scope>NUCLEOTIDE SEQUENCE</scope>
</reference>
<dbReference type="SUPFAM" id="SSF56300">
    <property type="entry name" value="Metallo-dependent phosphatases"/>
    <property type="match status" value="1"/>
</dbReference>
<comment type="caution">
    <text evidence="1">The sequence shown here is derived from an EMBL/GenBank/DDBJ whole genome shotgun (WGS) entry which is preliminary data.</text>
</comment>
<sequence>MTNRGSAPELAEFNAWLGQLPHKSKVVICGNMDQRLESLASRDVRARFLTNARYLEDESCEVEGLRLYGSPFTPKFCGAFQLEGEAQACEKWSAIPDALDILITHGPPQGILDCAGKGQHVGCPELLRRVSSLRAHS</sequence>
<proteinExistence type="predicted"/>
<name>A0A813DA03_POLGL</name>
<dbReference type="Proteomes" id="UP000654075">
    <property type="component" value="Unassembled WGS sequence"/>
</dbReference>
<evidence type="ECO:0008006" key="3">
    <source>
        <dbReference type="Google" id="ProtNLM"/>
    </source>
</evidence>
<gene>
    <name evidence="1" type="ORF">PGLA1383_LOCUS1449</name>
</gene>
<dbReference type="Gene3D" id="3.60.21.10">
    <property type="match status" value="1"/>
</dbReference>
<organism evidence="1 2">
    <name type="scientific">Polarella glacialis</name>
    <name type="common">Dinoflagellate</name>
    <dbReference type="NCBI Taxonomy" id="89957"/>
    <lineage>
        <taxon>Eukaryota</taxon>
        <taxon>Sar</taxon>
        <taxon>Alveolata</taxon>
        <taxon>Dinophyceae</taxon>
        <taxon>Suessiales</taxon>
        <taxon>Suessiaceae</taxon>
        <taxon>Polarella</taxon>
    </lineage>
</organism>
<accession>A0A813DA03</accession>
<dbReference type="OrthoDB" id="630188at2759"/>
<dbReference type="InterPro" id="IPR029052">
    <property type="entry name" value="Metallo-depent_PP-like"/>
</dbReference>
<protein>
    <recommendedName>
        <fullName evidence="3">Calcineurin-like phosphoesterase domain-containing protein</fullName>
    </recommendedName>
</protein>
<dbReference type="PANTHER" id="PTHR12905:SF0">
    <property type="entry name" value="CALCINEURIN-LIKE PHOSPHOESTERASE DOMAIN-CONTAINING PROTEIN"/>
    <property type="match status" value="1"/>
</dbReference>
<evidence type="ECO:0000313" key="1">
    <source>
        <dbReference type="EMBL" id="CAE8582451.1"/>
    </source>
</evidence>
<dbReference type="EMBL" id="CAJNNV010000395">
    <property type="protein sequence ID" value="CAE8582451.1"/>
    <property type="molecule type" value="Genomic_DNA"/>
</dbReference>
<dbReference type="InterPro" id="IPR051693">
    <property type="entry name" value="UPF0046_metallophosphoest"/>
</dbReference>